<feature type="domain" description="HMG box" evidence="5">
    <location>
        <begin position="132"/>
        <end position="209"/>
    </location>
</feature>
<feature type="region of interest" description="Disordered" evidence="4">
    <location>
        <begin position="1"/>
        <end position="24"/>
    </location>
</feature>
<keyword evidence="7" id="KW-1185">Reference proteome</keyword>
<dbReference type="AlphaFoldDB" id="A0A0C9Z4K7"/>
<feature type="compositionally biased region" description="Basic and acidic residues" evidence="4">
    <location>
        <begin position="119"/>
        <end position="132"/>
    </location>
</feature>
<keyword evidence="3" id="KW-0539">Nucleus</keyword>
<feature type="region of interest" description="Disordered" evidence="4">
    <location>
        <begin position="151"/>
        <end position="172"/>
    </location>
</feature>
<evidence type="ECO:0000256" key="3">
    <source>
        <dbReference type="PROSITE-ProRule" id="PRU00267"/>
    </source>
</evidence>
<dbReference type="Pfam" id="PF00505">
    <property type="entry name" value="HMG_box"/>
    <property type="match status" value="1"/>
</dbReference>
<dbReference type="STRING" id="765257.A0A0C9Z4K7"/>
<evidence type="ECO:0000313" key="7">
    <source>
        <dbReference type="Proteomes" id="UP000054018"/>
    </source>
</evidence>
<dbReference type="InterPro" id="IPR036910">
    <property type="entry name" value="HMG_box_dom_sf"/>
</dbReference>
<sequence length="520" mass="56739">MPALRTRDTQSQSLEVITDTLQPPALAIISPTPRALSFSLHHPNDVAPSPSHSPFEPDLRKLTLTPPSSSLVRSLSPDSPASSSSSFSSTSVFSTNPSSSVAASTPSSHKRRKSSTCSDIERRPKKGDEDYIKRPENAFILFRRKCCENRQQEDASAPADGPTRKQRQADLSKTISQQWKALSAEERLYWEELAKEKKKEHEQMYPNYVYRPQRSKDKKGKKGKRGEFEHEQDSEHTISFVLPLTMPTTTSKHGRSVSAPTPPPCQTIQIPSVYMPSCPTSPSLVPMISRRSSHPDHATSAQLDLTMSQQQYCRHDAFPVVDVNGFFQGMFDDPSALHSLSIPPDMSMLQANQMVSPSSSIASDSPCPPSPDEGSFSPIHCMRASLPYTAPSLTNAQIGDVPLAGGPLSNMSFGYAPPSFASWEGGSSWESQHDLLTDDEFDMNAIPPIELGIPGCGNNTATPTSPSTAMAFDVAYPSGSSPMGMDACASQYSVEESHAGPETFEQLFDFESMLAVQQGY</sequence>
<dbReference type="PANTHER" id="PTHR10270:SF161">
    <property type="entry name" value="SEX-DETERMINING REGION Y PROTEIN"/>
    <property type="match status" value="1"/>
</dbReference>
<feature type="compositionally biased region" description="Basic and acidic residues" evidence="4">
    <location>
        <begin position="225"/>
        <end position="235"/>
    </location>
</feature>
<dbReference type="EMBL" id="KN833755">
    <property type="protein sequence ID" value="KIK21094.1"/>
    <property type="molecule type" value="Genomic_DNA"/>
</dbReference>
<evidence type="ECO:0000256" key="4">
    <source>
        <dbReference type="SAM" id="MobiDB-lite"/>
    </source>
</evidence>
<proteinExistence type="predicted"/>
<dbReference type="InterPro" id="IPR050140">
    <property type="entry name" value="SRY-related_HMG-box_TF-like"/>
</dbReference>
<reference evidence="7" key="2">
    <citation type="submission" date="2015-01" db="EMBL/GenBank/DDBJ databases">
        <title>Evolutionary Origins and Diversification of the Mycorrhizal Mutualists.</title>
        <authorList>
            <consortium name="DOE Joint Genome Institute"/>
            <consortium name="Mycorrhizal Genomics Consortium"/>
            <person name="Kohler A."/>
            <person name="Kuo A."/>
            <person name="Nagy L.G."/>
            <person name="Floudas D."/>
            <person name="Copeland A."/>
            <person name="Barry K.W."/>
            <person name="Cichocki N."/>
            <person name="Veneault-Fourrey C."/>
            <person name="LaButti K."/>
            <person name="Lindquist E.A."/>
            <person name="Lipzen A."/>
            <person name="Lundell T."/>
            <person name="Morin E."/>
            <person name="Murat C."/>
            <person name="Riley R."/>
            <person name="Ohm R."/>
            <person name="Sun H."/>
            <person name="Tunlid A."/>
            <person name="Henrissat B."/>
            <person name="Grigoriev I.V."/>
            <person name="Hibbett D.S."/>
            <person name="Martin F."/>
        </authorList>
    </citation>
    <scope>NUCLEOTIDE SEQUENCE [LARGE SCALE GENOMIC DNA]</scope>
    <source>
        <strain evidence="7">441</strain>
    </source>
</reference>
<dbReference type="InterPro" id="IPR009071">
    <property type="entry name" value="HMG_box_dom"/>
</dbReference>
<gene>
    <name evidence="6" type="ORF">PISMIDRAFT_104531</name>
</gene>
<feature type="compositionally biased region" description="Low complexity" evidence="4">
    <location>
        <begin position="62"/>
        <end position="107"/>
    </location>
</feature>
<dbReference type="SMART" id="SM00398">
    <property type="entry name" value="HMG"/>
    <property type="match status" value="1"/>
</dbReference>
<dbReference type="OrthoDB" id="6247875at2759"/>
<dbReference type="GO" id="GO:0030154">
    <property type="term" value="P:cell differentiation"/>
    <property type="evidence" value="ECO:0007669"/>
    <property type="project" value="TreeGrafter"/>
</dbReference>
<dbReference type="GO" id="GO:0005634">
    <property type="term" value="C:nucleus"/>
    <property type="evidence" value="ECO:0007669"/>
    <property type="project" value="UniProtKB-UniRule"/>
</dbReference>
<organism evidence="6 7">
    <name type="scientific">Pisolithus microcarpus 441</name>
    <dbReference type="NCBI Taxonomy" id="765257"/>
    <lineage>
        <taxon>Eukaryota</taxon>
        <taxon>Fungi</taxon>
        <taxon>Dikarya</taxon>
        <taxon>Basidiomycota</taxon>
        <taxon>Agaricomycotina</taxon>
        <taxon>Agaricomycetes</taxon>
        <taxon>Agaricomycetidae</taxon>
        <taxon>Boletales</taxon>
        <taxon>Sclerodermatineae</taxon>
        <taxon>Pisolithaceae</taxon>
        <taxon>Pisolithus</taxon>
    </lineage>
</organism>
<dbReference type="HOGENOM" id="CLU_508083_0_0_1"/>
<dbReference type="SUPFAM" id="SSF47095">
    <property type="entry name" value="HMG-box"/>
    <property type="match status" value="1"/>
</dbReference>
<accession>A0A0C9Z4K7</accession>
<dbReference type="PROSITE" id="PS50118">
    <property type="entry name" value="HMG_BOX_2"/>
    <property type="match status" value="1"/>
</dbReference>
<dbReference type="GO" id="GO:0001228">
    <property type="term" value="F:DNA-binding transcription activator activity, RNA polymerase II-specific"/>
    <property type="evidence" value="ECO:0007669"/>
    <property type="project" value="TreeGrafter"/>
</dbReference>
<protein>
    <recommendedName>
        <fullName evidence="5">HMG box domain-containing protein</fullName>
    </recommendedName>
</protein>
<feature type="region of interest" description="Disordered" evidence="4">
    <location>
        <begin position="204"/>
        <end position="235"/>
    </location>
</feature>
<feature type="region of interest" description="Disordered" evidence="4">
    <location>
        <begin position="37"/>
        <end position="132"/>
    </location>
</feature>
<evidence type="ECO:0000259" key="5">
    <source>
        <dbReference type="PROSITE" id="PS50118"/>
    </source>
</evidence>
<evidence type="ECO:0000313" key="6">
    <source>
        <dbReference type="EMBL" id="KIK21094.1"/>
    </source>
</evidence>
<feature type="compositionally biased region" description="Polar residues" evidence="4">
    <location>
        <begin position="9"/>
        <end position="21"/>
    </location>
</feature>
<dbReference type="PANTHER" id="PTHR10270">
    <property type="entry name" value="SOX TRANSCRIPTION FACTOR"/>
    <property type="match status" value="1"/>
</dbReference>
<keyword evidence="2" id="KW-0804">Transcription</keyword>
<reference evidence="6 7" key="1">
    <citation type="submission" date="2014-04" db="EMBL/GenBank/DDBJ databases">
        <authorList>
            <consortium name="DOE Joint Genome Institute"/>
            <person name="Kuo A."/>
            <person name="Kohler A."/>
            <person name="Costa M.D."/>
            <person name="Nagy L.G."/>
            <person name="Floudas D."/>
            <person name="Copeland A."/>
            <person name="Barry K.W."/>
            <person name="Cichocki N."/>
            <person name="Veneault-Fourrey C."/>
            <person name="LaButti K."/>
            <person name="Lindquist E.A."/>
            <person name="Lipzen A."/>
            <person name="Lundell T."/>
            <person name="Morin E."/>
            <person name="Murat C."/>
            <person name="Sun H."/>
            <person name="Tunlid A."/>
            <person name="Henrissat B."/>
            <person name="Grigoriev I.V."/>
            <person name="Hibbett D.S."/>
            <person name="Martin F."/>
            <person name="Nordberg H.P."/>
            <person name="Cantor M.N."/>
            <person name="Hua S.X."/>
        </authorList>
    </citation>
    <scope>NUCLEOTIDE SEQUENCE [LARGE SCALE GENOMIC DNA]</scope>
    <source>
        <strain evidence="6 7">441</strain>
    </source>
</reference>
<feature type="DNA-binding region" description="HMG box" evidence="3">
    <location>
        <begin position="132"/>
        <end position="209"/>
    </location>
</feature>
<name>A0A0C9Z4K7_9AGAM</name>
<dbReference type="GO" id="GO:0000978">
    <property type="term" value="F:RNA polymerase II cis-regulatory region sequence-specific DNA binding"/>
    <property type="evidence" value="ECO:0007669"/>
    <property type="project" value="TreeGrafter"/>
</dbReference>
<evidence type="ECO:0000256" key="2">
    <source>
        <dbReference type="ARBA" id="ARBA00023163"/>
    </source>
</evidence>
<dbReference type="Gene3D" id="1.10.30.10">
    <property type="entry name" value="High mobility group box domain"/>
    <property type="match status" value="1"/>
</dbReference>
<evidence type="ECO:0000256" key="1">
    <source>
        <dbReference type="ARBA" id="ARBA00023125"/>
    </source>
</evidence>
<dbReference type="Proteomes" id="UP000054018">
    <property type="component" value="Unassembled WGS sequence"/>
</dbReference>
<keyword evidence="1 3" id="KW-0238">DNA-binding</keyword>